<evidence type="ECO:0000256" key="1">
    <source>
        <dbReference type="SAM" id="Phobius"/>
    </source>
</evidence>
<dbReference type="RefSeq" id="WP_237261450.1">
    <property type="nucleotide sequence ID" value="NZ_AP024202.1"/>
</dbReference>
<organism evidence="2 3">
    <name type="scientific">Thiomicrorhabdus immobilis</name>
    <dbReference type="NCBI Taxonomy" id="2791037"/>
    <lineage>
        <taxon>Bacteria</taxon>
        <taxon>Pseudomonadati</taxon>
        <taxon>Pseudomonadota</taxon>
        <taxon>Gammaproteobacteria</taxon>
        <taxon>Thiotrichales</taxon>
        <taxon>Piscirickettsiaceae</taxon>
        <taxon>Thiomicrorhabdus</taxon>
    </lineage>
</organism>
<protein>
    <recommendedName>
        <fullName evidence="4">Flp pilus-assembly TadG-like N-terminal domain-containing protein</fullName>
    </recommendedName>
</protein>
<dbReference type="EMBL" id="AP024202">
    <property type="protein sequence ID" value="BCN93964.1"/>
    <property type="molecule type" value="Genomic_DNA"/>
</dbReference>
<evidence type="ECO:0008006" key="4">
    <source>
        <dbReference type="Google" id="ProtNLM"/>
    </source>
</evidence>
<keyword evidence="1" id="KW-1133">Transmembrane helix</keyword>
<gene>
    <name evidence="2" type="ORF">THMIRHAM_17490</name>
</gene>
<feature type="transmembrane region" description="Helical" evidence="1">
    <location>
        <begin position="12"/>
        <end position="33"/>
    </location>
</feature>
<dbReference type="Proteomes" id="UP001054820">
    <property type="component" value="Chromosome"/>
</dbReference>
<evidence type="ECO:0000313" key="3">
    <source>
        <dbReference type="Proteomes" id="UP001054820"/>
    </source>
</evidence>
<keyword evidence="3" id="KW-1185">Reference proteome</keyword>
<keyword evidence="1" id="KW-0472">Membrane</keyword>
<accession>A0ABM7MEU1</accession>
<sequence length="504" mass="55730">MSNDSVLQKQRGSISLLGALSIATALSGVFTVMELGNKMIMERNFNNYAQALAPVALRTELALTEDNIATEGDKVREVIGDFLSKLGHTLDGDVSLNITFGNMKTVPAYSYTDPKTNLTYTITEEFEPLTEYESNPRSGQDADGKPIQFSAVALELVESSPTGLLGFHPKGQAIYGISEEDANSTDMADCFCDKRYDMCLSADMSAVPATFPGNIGAPGSVDRQNYCEYGYVESHPGNVDKTKYPSVELSSQWLGKVEEGSTELVDINDSSQMDNYDIVAAQQPLEVVSGVNPFPTKTWNFWSLLWGTSSADYYVKNWDGSTLEKNDSYDNGFETTGDYLYHKVALFGFLLPQDKEVYVDGYFYVGRTGVCVDGTDATDVPNITGALADMTDGPKNSTDAEVQRCLSYETTLGSTSSTTDVTTCMFFGCCCTTTSVTTTTNIDGYAQQSCKDFNRTPSTRLNFFQWMMSLFFSPFIDWQTSYQQLDCGVKKMKTYPTFSWLFWR</sequence>
<reference evidence="2" key="1">
    <citation type="journal article" date="2022" name="Arch. Microbiol.">
        <title>Thiomicrorhabdus immobilis sp. nov., a mesophilic sulfur-oxidizing bacterium isolated from sediment of a brackish lake in northern Japan.</title>
        <authorList>
            <person name="Kojima H."/>
            <person name="Mochizuki J."/>
            <person name="Kanda M."/>
            <person name="Watanabe T."/>
            <person name="Fukui M."/>
        </authorList>
    </citation>
    <scope>NUCLEOTIDE SEQUENCE</scope>
    <source>
        <strain evidence="2">Am19</strain>
    </source>
</reference>
<name>A0ABM7MEU1_9GAMM</name>
<proteinExistence type="predicted"/>
<evidence type="ECO:0000313" key="2">
    <source>
        <dbReference type="EMBL" id="BCN93964.1"/>
    </source>
</evidence>
<keyword evidence="1" id="KW-0812">Transmembrane</keyword>